<keyword evidence="5" id="KW-1133">Transmembrane helix</keyword>
<name>A0A820ITA9_9BILA</name>
<evidence type="ECO:0008006" key="11">
    <source>
        <dbReference type="Google" id="ProtNLM"/>
    </source>
</evidence>
<dbReference type="InterPro" id="IPR039728">
    <property type="entry name" value="GLG1"/>
</dbReference>
<dbReference type="EMBL" id="CAJOAZ010017089">
    <property type="protein sequence ID" value="CAF4311723.1"/>
    <property type="molecule type" value="Genomic_DNA"/>
</dbReference>
<keyword evidence="2" id="KW-0812">Transmembrane</keyword>
<feature type="repeat" description="Cys-rich GLG1" evidence="8">
    <location>
        <begin position="148"/>
        <end position="208"/>
    </location>
</feature>
<evidence type="ECO:0000256" key="6">
    <source>
        <dbReference type="ARBA" id="ARBA00023136"/>
    </source>
</evidence>
<evidence type="ECO:0000256" key="1">
    <source>
        <dbReference type="ARBA" id="ARBA00004479"/>
    </source>
</evidence>
<dbReference type="AlphaFoldDB" id="A0A820ITA9"/>
<evidence type="ECO:0000256" key="7">
    <source>
        <dbReference type="ARBA" id="ARBA00023180"/>
    </source>
</evidence>
<evidence type="ECO:0000256" key="8">
    <source>
        <dbReference type="PROSITE-ProRule" id="PRU00622"/>
    </source>
</evidence>
<gene>
    <name evidence="9" type="ORF">OXD698_LOCUS46671</name>
</gene>
<dbReference type="InterPro" id="IPR001893">
    <property type="entry name" value="Cys-rich_GLG1_repeat"/>
</dbReference>
<evidence type="ECO:0000256" key="2">
    <source>
        <dbReference type="ARBA" id="ARBA00022692"/>
    </source>
</evidence>
<evidence type="ECO:0000313" key="10">
    <source>
        <dbReference type="Proteomes" id="UP000663844"/>
    </source>
</evidence>
<dbReference type="PANTHER" id="PTHR11884">
    <property type="entry name" value="SELECTIN LIGAND RELATED"/>
    <property type="match status" value="1"/>
</dbReference>
<dbReference type="PANTHER" id="PTHR11884:SF1">
    <property type="entry name" value="GOLGI APPARATUS PROTEIN 1"/>
    <property type="match status" value="1"/>
</dbReference>
<feature type="non-terminal residue" evidence="9">
    <location>
        <position position="228"/>
    </location>
</feature>
<keyword evidence="6" id="KW-0472">Membrane</keyword>
<evidence type="ECO:0000256" key="4">
    <source>
        <dbReference type="ARBA" id="ARBA00022737"/>
    </source>
</evidence>
<evidence type="ECO:0000313" key="9">
    <source>
        <dbReference type="EMBL" id="CAF4311723.1"/>
    </source>
</evidence>
<proteinExistence type="predicted"/>
<reference evidence="9" key="1">
    <citation type="submission" date="2021-02" db="EMBL/GenBank/DDBJ databases">
        <authorList>
            <person name="Nowell W R."/>
        </authorList>
    </citation>
    <scope>NUCLEOTIDE SEQUENCE</scope>
</reference>
<keyword evidence="4" id="KW-0677">Repeat</keyword>
<dbReference type="Proteomes" id="UP000663844">
    <property type="component" value="Unassembled WGS sequence"/>
</dbReference>
<comment type="caution">
    <text evidence="9">The sequence shown here is derived from an EMBL/GenBank/DDBJ whole genome shotgun (WGS) entry which is preliminary data.</text>
</comment>
<feature type="non-terminal residue" evidence="9">
    <location>
        <position position="1"/>
    </location>
</feature>
<dbReference type="Pfam" id="PF00839">
    <property type="entry name" value="Cys_rich_FGFR"/>
    <property type="match status" value="3"/>
</dbReference>
<dbReference type="GO" id="GO:0000139">
    <property type="term" value="C:Golgi membrane"/>
    <property type="evidence" value="ECO:0007669"/>
    <property type="project" value="InterPro"/>
</dbReference>
<organism evidence="9 10">
    <name type="scientific">Adineta steineri</name>
    <dbReference type="NCBI Taxonomy" id="433720"/>
    <lineage>
        <taxon>Eukaryota</taxon>
        <taxon>Metazoa</taxon>
        <taxon>Spiralia</taxon>
        <taxon>Gnathifera</taxon>
        <taxon>Rotifera</taxon>
        <taxon>Eurotatoria</taxon>
        <taxon>Bdelloidea</taxon>
        <taxon>Adinetida</taxon>
        <taxon>Adinetidae</taxon>
        <taxon>Adineta</taxon>
    </lineage>
</organism>
<dbReference type="InterPro" id="IPR017873">
    <property type="entry name" value="Cys-rich_GLG1_repeat_euk"/>
</dbReference>
<protein>
    <recommendedName>
        <fullName evidence="11">Golgi apparatus protein 1</fullName>
    </recommendedName>
</protein>
<keyword evidence="7" id="KW-0325">Glycoprotein</keyword>
<accession>A0A820ITA9</accession>
<keyword evidence="3" id="KW-0732">Signal</keyword>
<evidence type="ECO:0000256" key="3">
    <source>
        <dbReference type="ARBA" id="ARBA00022729"/>
    </source>
</evidence>
<sequence>PPNLKVLQCVDELDNAVNLISKDCQHHIYNFKYNMTHDPHFDDAAQRQCSKDIKLIDECDEFVGKRGSGRLVSCLYDRLGNITEPSCRYFINQMRAVVFNDWTLSEYMVDACMSDINKLECGRLDDDNKAIPHEQGAVIACLSQKYAQLQGSCKKEIFRLAEMESDDYHLDRALFYACRDDRERLCSQVQSGNGRVYRCLYEQKFNTMLSSACRKEVQRRQSLVVANV</sequence>
<dbReference type="PROSITE" id="PS51289">
    <property type="entry name" value="GLG1_C_RICH"/>
    <property type="match status" value="1"/>
</dbReference>
<evidence type="ECO:0000256" key="5">
    <source>
        <dbReference type="ARBA" id="ARBA00022989"/>
    </source>
</evidence>
<comment type="subcellular location">
    <subcellularLocation>
        <location evidence="1">Membrane</location>
        <topology evidence="1">Single-pass type I membrane protein</topology>
    </subcellularLocation>
</comment>